<dbReference type="GO" id="GO:0006979">
    <property type="term" value="P:response to oxidative stress"/>
    <property type="evidence" value="ECO:0007669"/>
    <property type="project" value="InterPro"/>
</dbReference>
<dbReference type="InterPro" id="IPR010255">
    <property type="entry name" value="Haem_peroxidase_sf"/>
</dbReference>
<feature type="non-terminal residue" evidence="1">
    <location>
        <position position="111"/>
    </location>
</feature>
<accession>A0AAD3E5D9</accession>
<dbReference type="SUPFAM" id="SSF48113">
    <property type="entry name" value="Heme-dependent peroxidases"/>
    <property type="match status" value="1"/>
</dbReference>
<dbReference type="AlphaFoldDB" id="A0AAD3E5D9"/>
<dbReference type="PANTHER" id="PTHR11475:SF144">
    <property type="entry name" value="NAD(P)H OXIDASE (H2O2-FORMING)"/>
    <property type="match status" value="1"/>
</dbReference>
<dbReference type="PANTHER" id="PTHR11475">
    <property type="entry name" value="OXIDASE/PEROXIDASE"/>
    <property type="match status" value="1"/>
</dbReference>
<feature type="non-terminal residue" evidence="1">
    <location>
        <position position="1"/>
    </location>
</feature>
<reference evidence="1 2" key="1">
    <citation type="journal article" date="2021" name="Sci. Rep.">
        <title>Genome sequencing of the multicellular alga Astrephomene provides insights into convergent evolution of germ-soma differentiation.</title>
        <authorList>
            <person name="Yamashita S."/>
            <person name="Yamamoto K."/>
            <person name="Matsuzaki R."/>
            <person name="Suzuki S."/>
            <person name="Yamaguchi H."/>
            <person name="Hirooka S."/>
            <person name="Minakuchi Y."/>
            <person name="Miyagishima S."/>
            <person name="Kawachi M."/>
            <person name="Toyoda A."/>
            <person name="Nozaki H."/>
        </authorList>
    </citation>
    <scope>NUCLEOTIDE SEQUENCE [LARGE SCALE GENOMIC DNA]</scope>
    <source>
        <strain evidence="1 2">NIES-4017</strain>
    </source>
</reference>
<gene>
    <name evidence="1" type="ORF">Agub_g15347</name>
</gene>
<protein>
    <submittedName>
        <fullName evidence="1">Uncharacterized protein</fullName>
    </submittedName>
</protein>
<dbReference type="InterPro" id="IPR019791">
    <property type="entry name" value="Haem_peroxidase_animal"/>
</dbReference>
<comment type="caution">
    <text evidence="1">The sequence shown here is derived from an EMBL/GenBank/DDBJ whole genome shotgun (WGS) entry which is preliminary data.</text>
</comment>
<dbReference type="PROSITE" id="PS50292">
    <property type="entry name" value="PEROXIDASE_3"/>
    <property type="match status" value="1"/>
</dbReference>
<dbReference type="Proteomes" id="UP001054857">
    <property type="component" value="Unassembled WGS sequence"/>
</dbReference>
<dbReference type="InterPro" id="IPR037120">
    <property type="entry name" value="Haem_peroxidase_sf_animal"/>
</dbReference>
<dbReference type="GO" id="GO:0020037">
    <property type="term" value="F:heme binding"/>
    <property type="evidence" value="ECO:0007669"/>
    <property type="project" value="InterPro"/>
</dbReference>
<organism evidence="1 2">
    <name type="scientific">Astrephomene gubernaculifera</name>
    <dbReference type="NCBI Taxonomy" id="47775"/>
    <lineage>
        <taxon>Eukaryota</taxon>
        <taxon>Viridiplantae</taxon>
        <taxon>Chlorophyta</taxon>
        <taxon>core chlorophytes</taxon>
        <taxon>Chlorophyceae</taxon>
        <taxon>CS clade</taxon>
        <taxon>Chlamydomonadales</taxon>
        <taxon>Astrephomenaceae</taxon>
        <taxon>Astrephomene</taxon>
    </lineage>
</organism>
<sequence length="111" mass="12457">TLYGTPDKCDPYVCGLAEKKLPDSHFGPLFNASLSDQYLRVRDGDWYYFENTANGMFTADEIANVKATTFRDIILRNTNITVLPQNIWHVNPDQPWPTASTNTSNSTTVPA</sequence>
<dbReference type="EMBL" id="BMAR01000070">
    <property type="protein sequence ID" value="GFR52749.1"/>
    <property type="molecule type" value="Genomic_DNA"/>
</dbReference>
<evidence type="ECO:0000313" key="2">
    <source>
        <dbReference type="Proteomes" id="UP001054857"/>
    </source>
</evidence>
<dbReference type="Pfam" id="PF03098">
    <property type="entry name" value="An_peroxidase"/>
    <property type="match status" value="1"/>
</dbReference>
<name>A0AAD3E5D9_9CHLO</name>
<proteinExistence type="predicted"/>
<evidence type="ECO:0000313" key="1">
    <source>
        <dbReference type="EMBL" id="GFR52749.1"/>
    </source>
</evidence>
<dbReference type="GO" id="GO:0004601">
    <property type="term" value="F:peroxidase activity"/>
    <property type="evidence" value="ECO:0007669"/>
    <property type="project" value="InterPro"/>
</dbReference>
<keyword evidence="2" id="KW-1185">Reference proteome</keyword>
<dbReference type="Gene3D" id="1.10.640.10">
    <property type="entry name" value="Haem peroxidase domain superfamily, animal type"/>
    <property type="match status" value="1"/>
</dbReference>